<dbReference type="AlphaFoldDB" id="A0A382KHZ6"/>
<gene>
    <name evidence="1" type="ORF">METZ01_LOCUS276590</name>
</gene>
<sequence length="41" mass="4518">MPGNDKTDEYQPIACSFHDRLEAAAVTRTECELVYRGSDGA</sequence>
<evidence type="ECO:0000313" key="1">
    <source>
        <dbReference type="EMBL" id="SVC23736.1"/>
    </source>
</evidence>
<proteinExistence type="predicted"/>
<reference evidence="1" key="1">
    <citation type="submission" date="2018-05" db="EMBL/GenBank/DDBJ databases">
        <authorList>
            <person name="Lanie J.A."/>
            <person name="Ng W.-L."/>
            <person name="Kazmierczak K.M."/>
            <person name="Andrzejewski T.M."/>
            <person name="Davidsen T.M."/>
            <person name="Wayne K.J."/>
            <person name="Tettelin H."/>
            <person name="Glass J.I."/>
            <person name="Rusch D."/>
            <person name="Podicherti R."/>
            <person name="Tsui H.-C.T."/>
            <person name="Winkler M.E."/>
        </authorList>
    </citation>
    <scope>NUCLEOTIDE SEQUENCE</scope>
</reference>
<name>A0A382KHZ6_9ZZZZ</name>
<dbReference type="SUPFAM" id="SSF101744">
    <property type="entry name" value="Rof/RNase P subunit-like"/>
    <property type="match status" value="1"/>
</dbReference>
<protein>
    <submittedName>
        <fullName evidence="1">Uncharacterized protein</fullName>
    </submittedName>
</protein>
<dbReference type="InterPro" id="IPR023534">
    <property type="entry name" value="Rof/RNase_P-like"/>
</dbReference>
<organism evidence="1">
    <name type="scientific">marine metagenome</name>
    <dbReference type="NCBI Taxonomy" id="408172"/>
    <lineage>
        <taxon>unclassified sequences</taxon>
        <taxon>metagenomes</taxon>
        <taxon>ecological metagenomes</taxon>
    </lineage>
</organism>
<dbReference type="EMBL" id="UINC01080627">
    <property type="protein sequence ID" value="SVC23736.1"/>
    <property type="molecule type" value="Genomic_DNA"/>
</dbReference>
<accession>A0A382KHZ6</accession>
<feature type="non-terminal residue" evidence="1">
    <location>
        <position position="41"/>
    </location>
</feature>